<dbReference type="Pfam" id="PF07957">
    <property type="entry name" value="DUF3294"/>
    <property type="match status" value="1"/>
</dbReference>
<sequence length="205" mass="23303">MSPNLSKEQQQQDEIDVLKGQVKKLQKMLLSTGQQVMQLQVELRKLHIDDIGVKAQELQGLTDVGSPNPSSNSDKTHPAIVTRPSEYVTESDLNDMVVELQGQFNILDEKSIKRSINCRSTKDLKPLPNADGEYSPTFPKTIDDLQSISRESLFNEWNFYEMVADQLEDLLTQSEEENKKLLQQMYESFSSFIGVDSSIHPWLGK</sequence>
<protein>
    <submittedName>
        <fullName evidence="1">Mrp8 protein</fullName>
    </submittedName>
</protein>
<dbReference type="Proteomes" id="UP001362899">
    <property type="component" value="Unassembled WGS sequence"/>
</dbReference>
<dbReference type="EMBL" id="BTGC01000008">
    <property type="protein sequence ID" value="GMM51825.1"/>
    <property type="molecule type" value="Genomic_DNA"/>
</dbReference>
<organism evidence="1 2">
    <name type="scientific">Starmerella bacillaris</name>
    <name type="common">Yeast</name>
    <name type="synonym">Candida zemplinina</name>
    <dbReference type="NCBI Taxonomy" id="1247836"/>
    <lineage>
        <taxon>Eukaryota</taxon>
        <taxon>Fungi</taxon>
        <taxon>Dikarya</taxon>
        <taxon>Ascomycota</taxon>
        <taxon>Saccharomycotina</taxon>
        <taxon>Dipodascomycetes</taxon>
        <taxon>Dipodascales</taxon>
        <taxon>Trichomonascaceae</taxon>
        <taxon>Starmerella</taxon>
    </lineage>
</organism>
<gene>
    <name evidence="1" type="ORF">DASB73_027880</name>
</gene>
<name>A0AAV5RK98_STABA</name>
<dbReference type="AlphaFoldDB" id="A0AAV5RK98"/>
<comment type="caution">
    <text evidence="1">The sequence shown here is derived from an EMBL/GenBank/DDBJ whole genome shotgun (WGS) entry which is preliminary data.</text>
</comment>
<evidence type="ECO:0000313" key="1">
    <source>
        <dbReference type="EMBL" id="GMM51825.1"/>
    </source>
</evidence>
<keyword evidence="2" id="KW-1185">Reference proteome</keyword>
<evidence type="ECO:0000313" key="2">
    <source>
        <dbReference type="Proteomes" id="UP001362899"/>
    </source>
</evidence>
<reference evidence="1 2" key="1">
    <citation type="journal article" date="2023" name="Elife">
        <title>Identification of key yeast species and microbe-microbe interactions impacting larval growth of Drosophila in the wild.</title>
        <authorList>
            <person name="Mure A."/>
            <person name="Sugiura Y."/>
            <person name="Maeda R."/>
            <person name="Honda K."/>
            <person name="Sakurai N."/>
            <person name="Takahashi Y."/>
            <person name="Watada M."/>
            <person name="Katoh T."/>
            <person name="Gotoh A."/>
            <person name="Gotoh Y."/>
            <person name="Taniguchi I."/>
            <person name="Nakamura K."/>
            <person name="Hayashi T."/>
            <person name="Katayama T."/>
            <person name="Uemura T."/>
            <person name="Hattori Y."/>
        </authorList>
    </citation>
    <scope>NUCLEOTIDE SEQUENCE [LARGE SCALE GENOMIC DNA]</scope>
    <source>
        <strain evidence="1 2">SB-73</strain>
    </source>
</reference>
<proteinExistence type="predicted"/>
<dbReference type="InterPro" id="IPR012917">
    <property type="entry name" value="DUF3294"/>
</dbReference>
<accession>A0AAV5RK98</accession>